<dbReference type="GO" id="GO:0042773">
    <property type="term" value="P:ATP synthesis coupled electron transport"/>
    <property type="evidence" value="ECO:0007669"/>
    <property type="project" value="InterPro"/>
</dbReference>
<accession>A0A937DGE7</accession>
<comment type="function">
    <text evidence="7">Part of an energy-coupled inorganic carbon pump.</text>
</comment>
<evidence type="ECO:0000259" key="9">
    <source>
        <dbReference type="Pfam" id="PF00361"/>
    </source>
</evidence>
<dbReference type="InterPro" id="IPR003945">
    <property type="entry name" value="NU5C-like"/>
</dbReference>
<evidence type="ECO:0000256" key="5">
    <source>
        <dbReference type="ARBA" id="ARBA00022989"/>
    </source>
</evidence>
<keyword evidence="6 7" id="KW-0472">Membrane</keyword>
<keyword evidence="2 7" id="KW-0813">Transport</keyword>
<dbReference type="GO" id="GO:0003954">
    <property type="term" value="F:NADH dehydrogenase activity"/>
    <property type="evidence" value="ECO:0007669"/>
    <property type="project" value="TreeGrafter"/>
</dbReference>
<dbReference type="PANTHER" id="PTHR42829">
    <property type="entry name" value="NADH-UBIQUINONE OXIDOREDUCTASE CHAIN 5"/>
    <property type="match status" value="1"/>
</dbReference>
<feature type="transmembrane region" description="Helical" evidence="7">
    <location>
        <begin position="38"/>
        <end position="61"/>
    </location>
</feature>
<comment type="subcellular location">
    <subcellularLocation>
        <location evidence="7">Cell membrane</location>
        <topology evidence="7">Multi-pass membrane protein</topology>
    </subcellularLocation>
    <subcellularLocation>
        <location evidence="1">Endomembrane system</location>
        <topology evidence="1">Multi-pass membrane protein</topology>
    </subcellularLocation>
    <subcellularLocation>
        <location evidence="8">Membrane</location>
        <topology evidence="8">Multi-pass membrane protein</topology>
    </subcellularLocation>
</comment>
<evidence type="ECO:0000256" key="4">
    <source>
        <dbReference type="ARBA" id="ARBA00022692"/>
    </source>
</evidence>
<proteinExistence type="inferred from homology"/>
<comment type="caution">
    <text evidence="11">The sequence shown here is derived from an EMBL/GenBank/DDBJ whole genome shotgun (WGS) entry which is preliminary data.</text>
</comment>
<feature type="domain" description="NADH-Ubiquinone oxidoreductase (complex I) chain 5 N-terminal" evidence="10">
    <location>
        <begin position="76"/>
        <end position="114"/>
    </location>
</feature>
<dbReference type="InterPro" id="IPR001750">
    <property type="entry name" value="ND/Mrp_TM"/>
</dbReference>
<feature type="transmembrane region" description="Helical" evidence="7">
    <location>
        <begin position="369"/>
        <end position="388"/>
    </location>
</feature>
<evidence type="ECO:0000259" key="10">
    <source>
        <dbReference type="Pfam" id="PF00662"/>
    </source>
</evidence>
<dbReference type="Pfam" id="PF00361">
    <property type="entry name" value="Proton_antipo_M"/>
    <property type="match status" value="1"/>
</dbReference>
<dbReference type="RefSeq" id="WP_201918522.1">
    <property type="nucleotide sequence ID" value="NZ_JAERQG010000001.1"/>
</dbReference>
<evidence type="ECO:0000256" key="2">
    <source>
        <dbReference type="ARBA" id="ARBA00022448"/>
    </source>
</evidence>
<dbReference type="InterPro" id="IPR001516">
    <property type="entry name" value="Proton_antipo_N"/>
</dbReference>
<comment type="subunit">
    <text evidence="7">Forms a complex with DabA.</text>
</comment>
<dbReference type="Pfam" id="PF00662">
    <property type="entry name" value="Proton_antipo_N"/>
    <property type="match status" value="1"/>
</dbReference>
<feature type="domain" description="NADH:quinone oxidoreductase/Mrp antiporter transmembrane" evidence="9">
    <location>
        <begin position="131"/>
        <end position="361"/>
    </location>
</feature>
<feature type="transmembrane region" description="Helical" evidence="7">
    <location>
        <begin position="276"/>
        <end position="297"/>
    </location>
</feature>
<protein>
    <recommendedName>
        <fullName evidence="7">Probable inorganic carbon transporter subunit DabB</fullName>
    </recommendedName>
</protein>
<evidence type="ECO:0000256" key="8">
    <source>
        <dbReference type="RuleBase" id="RU000320"/>
    </source>
</evidence>
<feature type="transmembrane region" description="Helical" evidence="7">
    <location>
        <begin position="138"/>
        <end position="157"/>
    </location>
</feature>
<evidence type="ECO:0000313" key="11">
    <source>
        <dbReference type="EMBL" id="MBL0764703.1"/>
    </source>
</evidence>
<dbReference type="HAMAP" id="MF_00862">
    <property type="entry name" value="DabB"/>
    <property type="match status" value="1"/>
</dbReference>
<gene>
    <name evidence="7" type="primary">dabB</name>
    <name evidence="11" type="ORF">JKP34_05540</name>
</gene>
<dbReference type="Proteomes" id="UP000642920">
    <property type="component" value="Unassembled WGS sequence"/>
</dbReference>
<dbReference type="PRINTS" id="PR01434">
    <property type="entry name" value="NADHDHGNASE5"/>
</dbReference>
<comment type="similarity">
    <text evidence="7">Belongs to the inorganic carbon transporter (TC 9.A.2) DabB family.</text>
</comment>
<sequence>MTSSNLLYFILLSPLFFLIVAMLSRYQVGLRPRLVIKAANLATIFGIIAAVFGSVLMLNYGSLQTTDADKFLQVANIRLDAVSLIMFGMIALLSFVIIRYSKNYLDGDKRQGVFLGRLSATIASVQLLVLAGNLAMLFVAWVFTSICLSSLLTFYADRPVALIAAKKKFIMARLADASLLVACILLFMEFDTINLEAIFVGIGELTPAFLTNGNLGLVATFLVMAAMLKSAQFPTHAWLIEVMETPTPVSAMLHAGLLNAGPFLIIRMAYVMEATHAASSLLILVGGFTAIFGSVVFMTQSSVKTALSYSSIAHMGFSLMVCGMGAYGAAMLHLVAHSFYKSHAFLSSGSVIDALKSSKGFKLNPKKNILSVILSIVLASGIYAGFAYIKDIDLVNEIPLLAIGLVILLGMTRIFSLAFNGSNLLSFTSKAALFGLLVVTSFFVLESAMAVLLTDAVPELAALATSQYVMIGGLTTAFAIIVFIQVCDPFISSRPAFKVLSIHLKNGLYINALFDRMIGAFYVRPESIDYNEAINSKITYPELTKATQEEATLNH</sequence>
<feature type="transmembrane region" description="Helical" evidence="7">
    <location>
        <begin position="317"/>
        <end position="340"/>
    </location>
</feature>
<keyword evidence="4 7" id="KW-0812">Transmembrane</keyword>
<evidence type="ECO:0000256" key="3">
    <source>
        <dbReference type="ARBA" id="ARBA00022475"/>
    </source>
</evidence>
<keyword evidence="5 7" id="KW-1133">Transmembrane helix</keyword>
<feature type="transmembrane region" description="Helical" evidence="7">
    <location>
        <begin position="431"/>
        <end position="453"/>
    </location>
</feature>
<dbReference type="InterPro" id="IPR046396">
    <property type="entry name" value="Transporter_DabB"/>
</dbReference>
<dbReference type="GO" id="GO:0012505">
    <property type="term" value="C:endomembrane system"/>
    <property type="evidence" value="ECO:0007669"/>
    <property type="project" value="UniProtKB-SubCell"/>
</dbReference>
<dbReference type="AlphaFoldDB" id="A0A937DGE7"/>
<dbReference type="GO" id="GO:0015990">
    <property type="term" value="P:electron transport coupled proton transport"/>
    <property type="evidence" value="ECO:0007669"/>
    <property type="project" value="TreeGrafter"/>
</dbReference>
<name>A0A937DGE7_9BACT</name>
<dbReference type="EMBL" id="JAERQG010000001">
    <property type="protein sequence ID" value="MBL0764703.1"/>
    <property type="molecule type" value="Genomic_DNA"/>
</dbReference>
<feature type="transmembrane region" description="Helical" evidence="7">
    <location>
        <begin position="81"/>
        <end position="100"/>
    </location>
</feature>
<keyword evidence="3 7" id="KW-1003">Cell membrane</keyword>
<feature type="transmembrane region" description="Helical" evidence="7">
    <location>
        <begin position="208"/>
        <end position="228"/>
    </location>
</feature>
<evidence type="ECO:0000256" key="7">
    <source>
        <dbReference type="HAMAP-Rule" id="MF_00862"/>
    </source>
</evidence>
<feature type="transmembrane region" description="Helical" evidence="7">
    <location>
        <begin position="460"/>
        <end position="484"/>
    </location>
</feature>
<feature type="transmembrane region" description="Helical" evidence="7">
    <location>
        <begin position="169"/>
        <end position="188"/>
    </location>
</feature>
<dbReference type="PANTHER" id="PTHR42829:SF1">
    <property type="entry name" value="INORGANIC CARBON TRANSPORTER SUBUNIT DABB-RELATED"/>
    <property type="match status" value="1"/>
</dbReference>
<keyword evidence="12" id="KW-1185">Reference proteome</keyword>
<evidence type="ECO:0000256" key="1">
    <source>
        <dbReference type="ARBA" id="ARBA00004127"/>
    </source>
</evidence>
<feature type="transmembrane region" description="Helical" evidence="7">
    <location>
        <begin position="400"/>
        <end position="419"/>
    </location>
</feature>
<dbReference type="GO" id="GO:0005886">
    <property type="term" value="C:plasma membrane"/>
    <property type="evidence" value="ECO:0007669"/>
    <property type="project" value="UniProtKB-SubCell"/>
</dbReference>
<evidence type="ECO:0000313" key="12">
    <source>
        <dbReference type="Proteomes" id="UP000642920"/>
    </source>
</evidence>
<evidence type="ECO:0000256" key="6">
    <source>
        <dbReference type="ARBA" id="ARBA00023136"/>
    </source>
</evidence>
<reference evidence="11" key="1">
    <citation type="submission" date="2021-01" db="EMBL/GenBank/DDBJ databases">
        <title>Marivirga sp. nov., isolated from intertidal surface sediments.</title>
        <authorList>
            <person name="Zhang M."/>
        </authorList>
    </citation>
    <scope>NUCLEOTIDE SEQUENCE</scope>
    <source>
        <strain evidence="11">SM1354</strain>
    </source>
</reference>
<organism evidence="11 12">
    <name type="scientific">Marivirga atlantica</name>
    <dbReference type="NCBI Taxonomy" id="1548457"/>
    <lineage>
        <taxon>Bacteria</taxon>
        <taxon>Pseudomonadati</taxon>
        <taxon>Bacteroidota</taxon>
        <taxon>Cytophagia</taxon>
        <taxon>Cytophagales</taxon>
        <taxon>Marivirgaceae</taxon>
        <taxon>Marivirga</taxon>
    </lineage>
</organism>
<dbReference type="GO" id="GO:0008137">
    <property type="term" value="F:NADH dehydrogenase (ubiquinone) activity"/>
    <property type="evidence" value="ECO:0007669"/>
    <property type="project" value="InterPro"/>
</dbReference>
<feature type="transmembrane region" description="Helical" evidence="7">
    <location>
        <begin position="6"/>
        <end position="26"/>
    </location>
</feature>